<name>A0AAN6UVK2_9PEZI</name>
<evidence type="ECO:0000256" key="5">
    <source>
        <dbReference type="ARBA" id="ARBA00022801"/>
    </source>
</evidence>
<keyword evidence="5" id="KW-0378">Hydrolase</keyword>
<evidence type="ECO:0000256" key="8">
    <source>
        <dbReference type="ARBA" id="ARBA00030788"/>
    </source>
</evidence>
<dbReference type="PANTHER" id="PTHR33453">
    <property type="match status" value="1"/>
</dbReference>
<dbReference type="PRINTS" id="PR00396">
    <property type="entry name" value="SHIGARICIN"/>
</dbReference>
<evidence type="ECO:0000256" key="6">
    <source>
        <dbReference type="ARBA" id="ARBA00022821"/>
    </source>
</evidence>
<dbReference type="SUPFAM" id="SSF56371">
    <property type="entry name" value="Ribosome inactivating proteins (RIP)"/>
    <property type="match status" value="1"/>
</dbReference>
<dbReference type="Pfam" id="PF00161">
    <property type="entry name" value="RIP"/>
    <property type="match status" value="1"/>
</dbReference>
<reference evidence="9" key="2">
    <citation type="submission" date="2023-05" db="EMBL/GenBank/DDBJ databases">
        <authorList>
            <consortium name="Lawrence Berkeley National Laboratory"/>
            <person name="Steindorff A."/>
            <person name="Hensen N."/>
            <person name="Bonometti L."/>
            <person name="Westerberg I."/>
            <person name="Brannstrom I.O."/>
            <person name="Guillou S."/>
            <person name="Cros-Aarteil S."/>
            <person name="Calhoun S."/>
            <person name="Haridas S."/>
            <person name="Kuo A."/>
            <person name="Mondo S."/>
            <person name="Pangilinan J."/>
            <person name="Riley R."/>
            <person name="Labutti K."/>
            <person name="Andreopoulos B."/>
            <person name="Lipzen A."/>
            <person name="Chen C."/>
            <person name="Yanf M."/>
            <person name="Daum C."/>
            <person name="Ng V."/>
            <person name="Clum A."/>
            <person name="Ohm R."/>
            <person name="Martin F."/>
            <person name="Silar P."/>
            <person name="Natvig D."/>
            <person name="Lalanne C."/>
            <person name="Gautier V."/>
            <person name="Ament-Velasquez S.L."/>
            <person name="Kruys A."/>
            <person name="Hutchinson M.I."/>
            <person name="Powell A.J."/>
            <person name="Barry K."/>
            <person name="Miller A.N."/>
            <person name="Grigoriev I.V."/>
            <person name="Debuchy R."/>
            <person name="Gladieux P."/>
            <person name="Thoren M.H."/>
            <person name="Johannesson H."/>
        </authorList>
    </citation>
    <scope>NUCLEOTIDE SEQUENCE</scope>
    <source>
        <strain evidence="9">CBS 141.50</strain>
    </source>
</reference>
<evidence type="ECO:0000313" key="10">
    <source>
        <dbReference type="Proteomes" id="UP001302676"/>
    </source>
</evidence>
<evidence type="ECO:0000256" key="1">
    <source>
        <dbReference type="ARBA" id="ARBA00000237"/>
    </source>
</evidence>
<dbReference type="InterPro" id="IPR017988">
    <property type="entry name" value="Ribosome_inactivat_prot_CS"/>
</dbReference>
<dbReference type="GeneID" id="87818811"/>
<dbReference type="Proteomes" id="UP001302676">
    <property type="component" value="Unassembled WGS sequence"/>
</dbReference>
<dbReference type="InterPro" id="IPR001574">
    <property type="entry name" value="Ribosome_inactivat_prot"/>
</dbReference>
<dbReference type="EC" id="3.2.2.22" evidence="3"/>
<evidence type="ECO:0000313" key="9">
    <source>
        <dbReference type="EMBL" id="KAK4139765.1"/>
    </source>
</evidence>
<comment type="caution">
    <text evidence="9">The sequence shown here is derived from an EMBL/GenBank/DDBJ whole genome shotgun (WGS) entry which is preliminary data.</text>
</comment>
<keyword evidence="7" id="KW-0652">Protein synthesis inhibitor</keyword>
<evidence type="ECO:0000256" key="2">
    <source>
        <dbReference type="ARBA" id="ARBA00008544"/>
    </source>
</evidence>
<dbReference type="PANTHER" id="PTHR33453:SF9">
    <property type="entry name" value="ALBUMIN B-32"/>
    <property type="match status" value="1"/>
</dbReference>
<dbReference type="AlphaFoldDB" id="A0AAN6UVK2"/>
<dbReference type="InterPro" id="IPR036041">
    <property type="entry name" value="Ribosome-inact_prot_sf"/>
</dbReference>
<keyword evidence="10" id="KW-1185">Reference proteome</keyword>
<sequence length="227" mass="25286">MANAQFTLDLAVDRDDGDAAYKTMIEDIRRRLTAEWIAGVRVLTPQVPGRQQFFDVNLSYKNKPDEPTHTVRARFRTDNLYMVGYFTNPNTWHGLEGGENYSDLTSNARMRLENISLSAGDIGSAITILGSGVTHPGQKARATLTLIFAMSEASRFRDISDLVVDSWWTGSSLGLTNANRAVKWSKLCRAVQDTEIKKYAFDFDGESSGITDFKSATRSLGIMLKTE</sequence>
<dbReference type="InterPro" id="IPR016138">
    <property type="entry name" value="Ribosome_inactivat_prot_sub1"/>
</dbReference>
<keyword evidence="4" id="KW-0800">Toxin</keyword>
<dbReference type="GO" id="GO:0017148">
    <property type="term" value="P:negative regulation of translation"/>
    <property type="evidence" value="ECO:0007669"/>
    <property type="project" value="UniProtKB-KW"/>
</dbReference>
<comment type="similarity">
    <text evidence="2">Belongs to the ribosome-inactivating protein family. Type 1 RIP subfamily.</text>
</comment>
<evidence type="ECO:0000256" key="3">
    <source>
        <dbReference type="ARBA" id="ARBA00012001"/>
    </source>
</evidence>
<dbReference type="PROSITE" id="PS00275">
    <property type="entry name" value="SHIGA_RICIN"/>
    <property type="match status" value="1"/>
</dbReference>
<accession>A0AAN6UVK2</accession>
<dbReference type="EMBL" id="MU853650">
    <property type="protein sequence ID" value="KAK4139765.1"/>
    <property type="molecule type" value="Genomic_DNA"/>
</dbReference>
<dbReference type="Gene3D" id="3.40.420.10">
    <property type="entry name" value="Ricin (A subunit), domain 1"/>
    <property type="match status" value="2"/>
</dbReference>
<reference evidence="9" key="1">
    <citation type="journal article" date="2023" name="Mol. Phylogenet. Evol.">
        <title>Genome-scale phylogeny and comparative genomics of the fungal order Sordariales.</title>
        <authorList>
            <person name="Hensen N."/>
            <person name="Bonometti L."/>
            <person name="Westerberg I."/>
            <person name="Brannstrom I.O."/>
            <person name="Guillou S."/>
            <person name="Cros-Aarteil S."/>
            <person name="Calhoun S."/>
            <person name="Haridas S."/>
            <person name="Kuo A."/>
            <person name="Mondo S."/>
            <person name="Pangilinan J."/>
            <person name="Riley R."/>
            <person name="LaButti K."/>
            <person name="Andreopoulos B."/>
            <person name="Lipzen A."/>
            <person name="Chen C."/>
            <person name="Yan M."/>
            <person name="Daum C."/>
            <person name="Ng V."/>
            <person name="Clum A."/>
            <person name="Steindorff A."/>
            <person name="Ohm R.A."/>
            <person name="Martin F."/>
            <person name="Silar P."/>
            <person name="Natvig D.O."/>
            <person name="Lalanne C."/>
            <person name="Gautier V."/>
            <person name="Ament-Velasquez S.L."/>
            <person name="Kruys A."/>
            <person name="Hutchinson M.I."/>
            <person name="Powell A.J."/>
            <person name="Barry K."/>
            <person name="Miller A.N."/>
            <person name="Grigoriev I.V."/>
            <person name="Debuchy R."/>
            <person name="Gladieux P."/>
            <person name="Hiltunen Thoren M."/>
            <person name="Johannesson H."/>
        </authorList>
    </citation>
    <scope>NUCLEOTIDE SEQUENCE</scope>
    <source>
        <strain evidence="9">CBS 141.50</strain>
    </source>
</reference>
<gene>
    <name evidence="9" type="ORF">C8A04DRAFT_32729</name>
</gene>
<evidence type="ECO:0000256" key="4">
    <source>
        <dbReference type="ARBA" id="ARBA00022656"/>
    </source>
</evidence>
<keyword evidence="6" id="KW-0611">Plant defense</keyword>
<dbReference type="GO" id="GO:0030598">
    <property type="term" value="F:rRNA N-glycosylase activity"/>
    <property type="evidence" value="ECO:0007669"/>
    <property type="project" value="UniProtKB-EC"/>
</dbReference>
<organism evidence="9 10">
    <name type="scientific">Dichotomopilus funicola</name>
    <dbReference type="NCBI Taxonomy" id="1934379"/>
    <lineage>
        <taxon>Eukaryota</taxon>
        <taxon>Fungi</taxon>
        <taxon>Dikarya</taxon>
        <taxon>Ascomycota</taxon>
        <taxon>Pezizomycotina</taxon>
        <taxon>Sordariomycetes</taxon>
        <taxon>Sordariomycetidae</taxon>
        <taxon>Sordariales</taxon>
        <taxon>Chaetomiaceae</taxon>
        <taxon>Dichotomopilus</taxon>
    </lineage>
</organism>
<dbReference type="InterPro" id="IPR017989">
    <property type="entry name" value="Ribosome_inactivat_1/2"/>
</dbReference>
<dbReference type="GO" id="GO:0090729">
    <property type="term" value="F:toxin activity"/>
    <property type="evidence" value="ECO:0007669"/>
    <property type="project" value="UniProtKB-KW"/>
</dbReference>
<protein>
    <recommendedName>
        <fullName evidence="3">rRNA N-glycosylase</fullName>
        <ecNumber evidence="3">3.2.2.22</ecNumber>
    </recommendedName>
    <alternativeName>
        <fullName evidence="8">rRNA N-glycosidase</fullName>
    </alternativeName>
</protein>
<evidence type="ECO:0000256" key="7">
    <source>
        <dbReference type="ARBA" id="ARBA00023193"/>
    </source>
</evidence>
<dbReference type="GO" id="GO:0006952">
    <property type="term" value="P:defense response"/>
    <property type="evidence" value="ECO:0007669"/>
    <property type="project" value="UniProtKB-KW"/>
</dbReference>
<dbReference type="RefSeq" id="XP_062633136.1">
    <property type="nucleotide sequence ID" value="XM_062782198.1"/>
</dbReference>
<comment type="catalytic activity">
    <reaction evidence="1">
        <text>Endohydrolysis of the N-glycosidic bond at one specific adenosine on the 28S rRNA.</text>
        <dbReference type="EC" id="3.2.2.22"/>
    </reaction>
</comment>
<proteinExistence type="inferred from homology"/>